<dbReference type="EMBL" id="KV878894">
    <property type="protein sequence ID" value="OJJ85747.1"/>
    <property type="molecule type" value="Genomic_DNA"/>
</dbReference>
<feature type="compositionally biased region" description="Basic residues" evidence="1">
    <location>
        <begin position="12"/>
        <end position="21"/>
    </location>
</feature>
<dbReference type="VEuPathDB" id="FungiDB:ASPGLDRAFT_45773"/>
<name>A0A1L9VP97_ASPGL</name>
<dbReference type="AlphaFoldDB" id="A0A1L9VP97"/>
<reference evidence="3" key="1">
    <citation type="journal article" date="2017" name="Genome Biol.">
        <title>Comparative genomics reveals high biological diversity and specific adaptations in the industrially and medically important fungal genus Aspergillus.</title>
        <authorList>
            <person name="de Vries R.P."/>
            <person name="Riley R."/>
            <person name="Wiebenga A."/>
            <person name="Aguilar-Osorio G."/>
            <person name="Amillis S."/>
            <person name="Uchima C.A."/>
            <person name="Anderluh G."/>
            <person name="Asadollahi M."/>
            <person name="Askin M."/>
            <person name="Barry K."/>
            <person name="Battaglia E."/>
            <person name="Bayram O."/>
            <person name="Benocci T."/>
            <person name="Braus-Stromeyer S.A."/>
            <person name="Caldana C."/>
            <person name="Canovas D."/>
            <person name="Cerqueira G.C."/>
            <person name="Chen F."/>
            <person name="Chen W."/>
            <person name="Choi C."/>
            <person name="Clum A."/>
            <person name="Dos Santos R.A."/>
            <person name="Damasio A.R."/>
            <person name="Diallinas G."/>
            <person name="Emri T."/>
            <person name="Fekete E."/>
            <person name="Flipphi M."/>
            <person name="Freyberg S."/>
            <person name="Gallo A."/>
            <person name="Gournas C."/>
            <person name="Habgood R."/>
            <person name="Hainaut M."/>
            <person name="Harispe M.L."/>
            <person name="Henrissat B."/>
            <person name="Hilden K.S."/>
            <person name="Hope R."/>
            <person name="Hossain A."/>
            <person name="Karabika E."/>
            <person name="Karaffa L."/>
            <person name="Karanyi Z."/>
            <person name="Krasevec N."/>
            <person name="Kuo A."/>
            <person name="Kusch H."/>
            <person name="LaButti K."/>
            <person name="Lagendijk E.L."/>
            <person name="Lapidus A."/>
            <person name="Levasseur A."/>
            <person name="Lindquist E."/>
            <person name="Lipzen A."/>
            <person name="Logrieco A.F."/>
            <person name="MacCabe A."/>
            <person name="Maekelae M.R."/>
            <person name="Malavazi I."/>
            <person name="Melin P."/>
            <person name="Meyer V."/>
            <person name="Mielnichuk N."/>
            <person name="Miskei M."/>
            <person name="Molnar A.P."/>
            <person name="Mule G."/>
            <person name="Ngan C.Y."/>
            <person name="Orejas M."/>
            <person name="Orosz E."/>
            <person name="Ouedraogo J.P."/>
            <person name="Overkamp K.M."/>
            <person name="Park H.-S."/>
            <person name="Perrone G."/>
            <person name="Piumi F."/>
            <person name="Punt P.J."/>
            <person name="Ram A.F."/>
            <person name="Ramon A."/>
            <person name="Rauscher S."/>
            <person name="Record E."/>
            <person name="Riano-Pachon D.M."/>
            <person name="Robert V."/>
            <person name="Roehrig J."/>
            <person name="Ruller R."/>
            <person name="Salamov A."/>
            <person name="Salih N.S."/>
            <person name="Samson R.A."/>
            <person name="Sandor E."/>
            <person name="Sanguinetti M."/>
            <person name="Schuetze T."/>
            <person name="Sepcic K."/>
            <person name="Shelest E."/>
            <person name="Sherlock G."/>
            <person name="Sophianopoulou V."/>
            <person name="Squina F.M."/>
            <person name="Sun H."/>
            <person name="Susca A."/>
            <person name="Todd R.B."/>
            <person name="Tsang A."/>
            <person name="Unkles S.E."/>
            <person name="van de Wiele N."/>
            <person name="van Rossen-Uffink D."/>
            <person name="Oliveira J.V."/>
            <person name="Vesth T.C."/>
            <person name="Visser J."/>
            <person name="Yu J.-H."/>
            <person name="Zhou M."/>
            <person name="Andersen M.R."/>
            <person name="Archer D.B."/>
            <person name="Baker S.E."/>
            <person name="Benoit I."/>
            <person name="Brakhage A.A."/>
            <person name="Braus G.H."/>
            <person name="Fischer R."/>
            <person name="Frisvad J.C."/>
            <person name="Goldman G.H."/>
            <person name="Houbraken J."/>
            <person name="Oakley B."/>
            <person name="Pocsi I."/>
            <person name="Scazzocchio C."/>
            <person name="Seiboth B."/>
            <person name="vanKuyk P.A."/>
            <person name="Wortman J."/>
            <person name="Dyer P.S."/>
            <person name="Grigoriev I.V."/>
        </authorList>
    </citation>
    <scope>NUCLEOTIDE SEQUENCE [LARGE SCALE GENOMIC DNA]</scope>
    <source>
        <strain evidence="3">CBS 516.65</strain>
    </source>
</reference>
<gene>
    <name evidence="2" type="ORF">ASPGLDRAFT_45773</name>
</gene>
<organism evidence="2 3">
    <name type="scientific">Aspergillus glaucus CBS 516.65</name>
    <dbReference type="NCBI Taxonomy" id="1160497"/>
    <lineage>
        <taxon>Eukaryota</taxon>
        <taxon>Fungi</taxon>
        <taxon>Dikarya</taxon>
        <taxon>Ascomycota</taxon>
        <taxon>Pezizomycotina</taxon>
        <taxon>Eurotiomycetes</taxon>
        <taxon>Eurotiomycetidae</taxon>
        <taxon>Eurotiales</taxon>
        <taxon>Aspergillaceae</taxon>
        <taxon>Aspergillus</taxon>
        <taxon>Aspergillus subgen. Aspergillus</taxon>
    </lineage>
</organism>
<dbReference type="Proteomes" id="UP000184300">
    <property type="component" value="Unassembled WGS sequence"/>
</dbReference>
<evidence type="ECO:0000256" key="1">
    <source>
        <dbReference type="SAM" id="MobiDB-lite"/>
    </source>
</evidence>
<accession>A0A1L9VP97</accession>
<keyword evidence="3" id="KW-1185">Reference proteome</keyword>
<protein>
    <submittedName>
        <fullName evidence="2">Uncharacterized protein</fullName>
    </submittedName>
</protein>
<dbReference type="STRING" id="1160497.A0A1L9VP97"/>
<dbReference type="GeneID" id="34462578"/>
<evidence type="ECO:0000313" key="3">
    <source>
        <dbReference type="Proteomes" id="UP000184300"/>
    </source>
</evidence>
<evidence type="ECO:0000313" key="2">
    <source>
        <dbReference type="EMBL" id="OJJ85747.1"/>
    </source>
</evidence>
<sequence length="69" mass="7692">MSSFEARSKQSSLKKQKRSKRQAFMELFTTSPLGLGIRSGAGDRGHGVQSKFRSQLLKDYNGLNDNKDA</sequence>
<proteinExistence type="predicted"/>
<dbReference type="RefSeq" id="XP_022402445.1">
    <property type="nucleotide sequence ID" value="XM_022546317.1"/>
</dbReference>
<dbReference type="OrthoDB" id="5386595at2759"/>
<feature type="region of interest" description="Disordered" evidence="1">
    <location>
        <begin position="1"/>
        <end position="69"/>
    </location>
</feature>